<reference evidence="2 3" key="1">
    <citation type="submission" date="2014-10" db="EMBL/GenBank/DDBJ databases">
        <title>Draft genome sequence of Novosphingobium subterraneum DSM 12447.</title>
        <authorList>
            <person name="Gan H.M."/>
            <person name="Gan H.Y."/>
            <person name="Savka M.A."/>
        </authorList>
    </citation>
    <scope>NUCLEOTIDE SEQUENCE [LARGE SCALE GENOMIC DNA]</scope>
    <source>
        <strain evidence="2 3">DSM 12447</strain>
    </source>
</reference>
<keyword evidence="3" id="KW-1185">Reference proteome</keyword>
<dbReference type="InterPro" id="IPR053521">
    <property type="entry name" value="McjB-like"/>
</dbReference>
<accession>A0A0B8ZHT2</accession>
<evidence type="ECO:0000313" key="3">
    <source>
        <dbReference type="Proteomes" id="UP000031338"/>
    </source>
</evidence>
<gene>
    <name evidence="2" type="ORF">NJ75_04142</name>
</gene>
<dbReference type="STRING" id="48936.NJ75_04142"/>
<dbReference type="PATRIC" id="fig|48936.3.peg.4171"/>
<protein>
    <recommendedName>
        <fullName evidence="1">Microcin J25-processing protein McjB C-terminal domain-containing protein</fullName>
    </recommendedName>
</protein>
<dbReference type="Pfam" id="PF13471">
    <property type="entry name" value="Transglut_core3"/>
    <property type="match status" value="1"/>
</dbReference>
<dbReference type="MEROPS" id="C96.001"/>
<dbReference type="EMBL" id="JRVC01000028">
    <property type="protein sequence ID" value="KHS42580.1"/>
    <property type="molecule type" value="Genomic_DNA"/>
</dbReference>
<dbReference type="NCBIfam" id="NF033537">
    <property type="entry name" value="lasso_biosyn_B2"/>
    <property type="match status" value="1"/>
</dbReference>
<sequence>MTAPGSYLSSCRIAAGVGVARIGDKAVVLDVRHDRYTMWSGSCASALLDLRCGKPCPLSPDDCRTLERNGLLTKGERDAGPWLTATDIRTPTASAVEGPEAGRLRPLHLVASVWSCIRARMDLRAAPLHQVLIDLPAASRGRTTRDLVTHARAFDRARRWVPVRPRCLPDALAYARVARREGFAVDLVFGVKLHPFEAHCWVQSGSLVLTDPLDKVRRFEVVLAL</sequence>
<comment type="caution">
    <text evidence="2">The sequence shown here is derived from an EMBL/GenBank/DDBJ whole genome shotgun (WGS) entry which is preliminary data.</text>
</comment>
<proteinExistence type="predicted"/>
<evidence type="ECO:0000313" key="2">
    <source>
        <dbReference type="EMBL" id="KHS42580.1"/>
    </source>
</evidence>
<feature type="domain" description="Microcin J25-processing protein McjB C-terminal" evidence="1">
    <location>
        <begin position="116"/>
        <end position="223"/>
    </location>
</feature>
<dbReference type="Proteomes" id="UP000031338">
    <property type="component" value="Unassembled WGS sequence"/>
</dbReference>
<evidence type="ECO:0000259" key="1">
    <source>
        <dbReference type="Pfam" id="PF13471"/>
    </source>
</evidence>
<dbReference type="AlphaFoldDB" id="A0A0B8ZHT2"/>
<dbReference type="RefSeq" id="WP_082013502.1">
    <property type="nucleotide sequence ID" value="NZ_JBNNWK010000004.1"/>
</dbReference>
<dbReference type="InterPro" id="IPR032708">
    <property type="entry name" value="McjB_C"/>
</dbReference>
<organism evidence="2 3">
    <name type="scientific">Novosphingobium subterraneum</name>
    <dbReference type="NCBI Taxonomy" id="48936"/>
    <lineage>
        <taxon>Bacteria</taxon>
        <taxon>Pseudomonadati</taxon>
        <taxon>Pseudomonadota</taxon>
        <taxon>Alphaproteobacteria</taxon>
        <taxon>Sphingomonadales</taxon>
        <taxon>Sphingomonadaceae</taxon>
        <taxon>Novosphingobium</taxon>
    </lineage>
</organism>
<name>A0A0B8ZHT2_9SPHN</name>